<dbReference type="PANTHER" id="PTHR43340">
    <property type="entry name" value="HYPOXANTHINE-GUANINE PHOSPHORIBOSYLTRANSFERASE"/>
    <property type="match status" value="1"/>
</dbReference>
<dbReference type="SUPFAM" id="SSF53271">
    <property type="entry name" value="PRTase-like"/>
    <property type="match status" value="1"/>
</dbReference>
<protein>
    <recommendedName>
        <fullName evidence="1">Phosphoribosyltransferase domain-containing protein</fullName>
    </recommendedName>
</protein>
<dbReference type="Pfam" id="PF00156">
    <property type="entry name" value="Pribosyltran"/>
    <property type="match status" value="1"/>
</dbReference>
<dbReference type="InterPro" id="IPR029057">
    <property type="entry name" value="PRTase-like"/>
</dbReference>
<evidence type="ECO:0000313" key="2">
    <source>
        <dbReference type="EMBL" id="OSX68586.1"/>
    </source>
</evidence>
<dbReference type="AlphaFoldDB" id="A0A1X6NJF3"/>
<reference evidence="2 3" key="1">
    <citation type="submission" date="2017-03" db="EMBL/GenBank/DDBJ databases">
        <title>WGS assembly of Porphyra umbilicalis.</title>
        <authorList>
            <person name="Brawley S.H."/>
            <person name="Blouin N.A."/>
            <person name="Ficko-Blean E."/>
            <person name="Wheeler G.L."/>
            <person name="Lohr M."/>
            <person name="Goodson H.V."/>
            <person name="Jenkins J.W."/>
            <person name="Blaby-Haas C.E."/>
            <person name="Helliwell K.E."/>
            <person name="Chan C."/>
            <person name="Marriage T."/>
            <person name="Bhattacharya D."/>
            <person name="Klein A.S."/>
            <person name="Badis Y."/>
            <person name="Brodie J."/>
            <person name="Cao Y."/>
            <person name="Collen J."/>
            <person name="Dittami S.M."/>
            <person name="Gachon C.M."/>
            <person name="Green B.R."/>
            <person name="Karpowicz S."/>
            <person name="Kim J.W."/>
            <person name="Kudahl U."/>
            <person name="Lin S."/>
            <person name="Michel G."/>
            <person name="Mittag M."/>
            <person name="Olson B.J."/>
            <person name="Pangilinan J."/>
            <person name="Peng Y."/>
            <person name="Qiu H."/>
            <person name="Shu S."/>
            <person name="Singer J.T."/>
            <person name="Smith A.G."/>
            <person name="Sprecher B.N."/>
            <person name="Wagner V."/>
            <person name="Wang W."/>
            <person name="Wang Z.-Y."/>
            <person name="Yan J."/>
            <person name="Yarish C."/>
            <person name="Zoeuner-Riek S."/>
            <person name="Zhuang Y."/>
            <person name="Zou Y."/>
            <person name="Lindquist E.A."/>
            <person name="Grimwood J."/>
            <person name="Barry K."/>
            <person name="Rokhsar D.S."/>
            <person name="Schmutz J."/>
            <person name="Stiller J.W."/>
            <person name="Grossman A.R."/>
            <person name="Prochnik S.E."/>
        </authorList>
    </citation>
    <scope>NUCLEOTIDE SEQUENCE [LARGE SCALE GENOMIC DNA]</scope>
    <source>
        <strain evidence="2">4086291</strain>
    </source>
</reference>
<dbReference type="GO" id="GO:0004422">
    <property type="term" value="F:hypoxanthine phosphoribosyltransferase activity"/>
    <property type="evidence" value="ECO:0007669"/>
    <property type="project" value="TreeGrafter"/>
</dbReference>
<dbReference type="GO" id="GO:0006178">
    <property type="term" value="P:guanine salvage"/>
    <property type="evidence" value="ECO:0007669"/>
    <property type="project" value="TreeGrafter"/>
</dbReference>
<dbReference type="GO" id="GO:0032263">
    <property type="term" value="P:GMP salvage"/>
    <property type="evidence" value="ECO:0007669"/>
    <property type="project" value="TreeGrafter"/>
</dbReference>
<feature type="domain" description="Phosphoribosyltransferase" evidence="1">
    <location>
        <begin position="16"/>
        <end position="165"/>
    </location>
</feature>
<dbReference type="GO" id="GO:0032264">
    <property type="term" value="P:IMP salvage"/>
    <property type="evidence" value="ECO:0007669"/>
    <property type="project" value="TreeGrafter"/>
</dbReference>
<sequence length="181" mass="18639">HAVPPAWAPVVSSVLFSAPAIASRVADLASSLTDGYAGKNPALLCILSGSAIFTADLSRALPFEHTLHYARASSYVGTASSGTIRLSGVEGAELAGRHVLVVEDIVDTGRTLAALAPALATVGAASVEVVTLLDKVDVAKVAGVPPVRYVAFACPNAFVVGYGMDISGRLRHLPFVGIYRQ</sequence>
<organism evidence="2 3">
    <name type="scientific">Porphyra umbilicalis</name>
    <name type="common">Purple laver</name>
    <name type="synonym">Red alga</name>
    <dbReference type="NCBI Taxonomy" id="2786"/>
    <lineage>
        <taxon>Eukaryota</taxon>
        <taxon>Rhodophyta</taxon>
        <taxon>Bangiophyceae</taxon>
        <taxon>Bangiales</taxon>
        <taxon>Bangiaceae</taxon>
        <taxon>Porphyra</taxon>
    </lineage>
</organism>
<dbReference type="InterPro" id="IPR050408">
    <property type="entry name" value="HGPRT"/>
</dbReference>
<gene>
    <name evidence="2" type="ORF">BU14_2535s0001</name>
</gene>
<dbReference type="CDD" id="cd06223">
    <property type="entry name" value="PRTases_typeI"/>
    <property type="match status" value="1"/>
</dbReference>
<accession>A0A1X6NJF3</accession>
<evidence type="ECO:0000313" key="3">
    <source>
        <dbReference type="Proteomes" id="UP000218209"/>
    </source>
</evidence>
<dbReference type="GO" id="GO:0005829">
    <property type="term" value="C:cytosol"/>
    <property type="evidence" value="ECO:0007669"/>
    <property type="project" value="TreeGrafter"/>
</dbReference>
<dbReference type="GO" id="GO:0000287">
    <property type="term" value="F:magnesium ion binding"/>
    <property type="evidence" value="ECO:0007669"/>
    <property type="project" value="TreeGrafter"/>
</dbReference>
<dbReference type="Proteomes" id="UP000218209">
    <property type="component" value="Unassembled WGS sequence"/>
</dbReference>
<dbReference type="PANTHER" id="PTHR43340:SF1">
    <property type="entry name" value="HYPOXANTHINE PHOSPHORIBOSYLTRANSFERASE"/>
    <property type="match status" value="1"/>
</dbReference>
<dbReference type="EMBL" id="KV920325">
    <property type="protein sequence ID" value="OSX68586.1"/>
    <property type="molecule type" value="Genomic_DNA"/>
</dbReference>
<keyword evidence="3" id="KW-1185">Reference proteome</keyword>
<name>A0A1X6NJF3_PORUM</name>
<feature type="non-terminal residue" evidence="2">
    <location>
        <position position="1"/>
    </location>
</feature>
<dbReference type="Gene3D" id="3.40.50.2020">
    <property type="match status" value="1"/>
</dbReference>
<dbReference type="InterPro" id="IPR000836">
    <property type="entry name" value="PRTase_dom"/>
</dbReference>
<evidence type="ECO:0000259" key="1">
    <source>
        <dbReference type="Pfam" id="PF00156"/>
    </source>
</evidence>
<proteinExistence type="predicted"/>
<dbReference type="GO" id="GO:0046100">
    <property type="term" value="P:hypoxanthine metabolic process"/>
    <property type="evidence" value="ECO:0007669"/>
    <property type="project" value="TreeGrafter"/>
</dbReference>
<dbReference type="OrthoDB" id="9449045at2759"/>